<accession>A0AAP0L747</accession>
<evidence type="ECO:0000256" key="1">
    <source>
        <dbReference type="ARBA" id="ARBA00004127"/>
    </source>
</evidence>
<name>A0AAP0L747_9MAGN</name>
<evidence type="ECO:0000256" key="3">
    <source>
        <dbReference type="ARBA" id="ARBA00022692"/>
    </source>
</evidence>
<feature type="transmembrane region" description="Helical" evidence="6">
    <location>
        <begin position="293"/>
        <end position="311"/>
    </location>
</feature>
<gene>
    <name evidence="8" type="ORF">Syun_005302</name>
</gene>
<feature type="domain" description="3-oxo-5-alpha-steroid 4-dehydrogenase C-terminal" evidence="7">
    <location>
        <begin position="207"/>
        <end position="336"/>
    </location>
</feature>
<keyword evidence="9" id="KW-1185">Reference proteome</keyword>
<protein>
    <recommendedName>
        <fullName evidence="7">3-oxo-5-alpha-steroid 4-dehydrogenase C-terminal domain-containing protein</fullName>
    </recommendedName>
</protein>
<dbReference type="AlphaFoldDB" id="A0AAP0L747"/>
<dbReference type="PANTHER" id="PTHR14624:SF0">
    <property type="entry name" value="POLYPRENOL REDUCTASE"/>
    <property type="match status" value="1"/>
</dbReference>
<dbReference type="GO" id="GO:0006488">
    <property type="term" value="P:dolichol-linked oligosaccharide biosynthetic process"/>
    <property type="evidence" value="ECO:0007669"/>
    <property type="project" value="InterPro"/>
</dbReference>
<evidence type="ECO:0000256" key="6">
    <source>
        <dbReference type="SAM" id="Phobius"/>
    </source>
</evidence>
<feature type="transmembrane region" description="Helical" evidence="6">
    <location>
        <begin position="92"/>
        <end position="110"/>
    </location>
</feature>
<feature type="transmembrane region" description="Helical" evidence="6">
    <location>
        <begin position="12"/>
        <end position="30"/>
    </location>
</feature>
<evidence type="ECO:0000256" key="2">
    <source>
        <dbReference type="ARBA" id="ARBA00004922"/>
    </source>
</evidence>
<evidence type="ECO:0000259" key="7">
    <source>
        <dbReference type="Pfam" id="PF02544"/>
    </source>
</evidence>
<dbReference type="InterPro" id="IPR039698">
    <property type="entry name" value="Dfg10/SRD5A3"/>
</dbReference>
<reference evidence="8 9" key="1">
    <citation type="submission" date="2024-01" db="EMBL/GenBank/DDBJ databases">
        <title>Genome assemblies of Stephania.</title>
        <authorList>
            <person name="Yang L."/>
        </authorList>
    </citation>
    <scope>NUCLEOTIDE SEQUENCE [LARGE SCALE GENOMIC DNA]</scope>
    <source>
        <strain evidence="8">YNDBR</strain>
        <tissue evidence="8">Leaf</tissue>
    </source>
</reference>
<evidence type="ECO:0000313" key="9">
    <source>
        <dbReference type="Proteomes" id="UP001420932"/>
    </source>
</evidence>
<comment type="subcellular location">
    <subcellularLocation>
        <location evidence="1">Endomembrane system</location>
        <topology evidence="1">Multi-pass membrane protein</topology>
    </subcellularLocation>
</comment>
<feature type="transmembrane region" description="Helical" evidence="6">
    <location>
        <begin position="159"/>
        <end position="181"/>
    </location>
</feature>
<dbReference type="GO" id="GO:0016095">
    <property type="term" value="P:polyprenol catabolic process"/>
    <property type="evidence" value="ECO:0007669"/>
    <property type="project" value="TreeGrafter"/>
</dbReference>
<sequence>MELGFATVLRAGWIAGILPLLVAAIPSPLLRSYHRILTGFAGRGKITKSNKLSVPQRYFLHFYVTGTAWTTLLLFATWSYAYKMVPLDSESLHFSTIASHLTGGSHVFSMHKTRATSVEYRYRVWGAVFLLLLMEVQILRRLYETIYVFNYSPAARMHLFAYFTGLYFYVAAPLSLCSTCAPEVFKFAKYLVAEFIVQGRDKMQLAEFNWWGYVKPLTLLVWYQWLGAATFIWGWIHQQRCHAILGSLREKKEQANEYVIPYGDWFKIVSCPHYLAEMVIYAGLLIASGGSDLTIWLLFGFVVVNLTFAAAETQRWYLRKFETYPPNRRAIFPYFY</sequence>
<dbReference type="InterPro" id="IPR001104">
    <property type="entry name" value="3-oxo-5_a-steroid_4-DH_C"/>
</dbReference>
<dbReference type="GO" id="GO:0003865">
    <property type="term" value="F:3-oxo-5-alpha-steroid 4-dehydrogenase activity"/>
    <property type="evidence" value="ECO:0007669"/>
    <property type="project" value="TreeGrafter"/>
</dbReference>
<feature type="transmembrane region" description="Helical" evidence="6">
    <location>
        <begin position="58"/>
        <end position="80"/>
    </location>
</feature>
<keyword evidence="5 6" id="KW-0472">Membrane</keyword>
<dbReference type="Pfam" id="PF02544">
    <property type="entry name" value="Steroid_dh"/>
    <property type="match status" value="1"/>
</dbReference>
<feature type="transmembrane region" description="Helical" evidence="6">
    <location>
        <begin position="217"/>
        <end position="236"/>
    </location>
</feature>
<keyword evidence="4 6" id="KW-1133">Transmembrane helix</keyword>
<dbReference type="PANTHER" id="PTHR14624">
    <property type="entry name" value="DFG10 PROTEIN"/>
    <property type="match status" value="1"/>
</dbReference>
<comment type="pathway">
    <text evidence="2">Protein modification; protein glycosylation.</text>
</comment>
<evidence type="ECO:0000256" key="5">
    <source>
        <dbReference type="ARBA" id="ARBA00023136"/>
    </source>
</evidence>
<keyword evidence="3 6" id="KW-0812">Transmembrane</keyword>
<evidence type="ECO:0000256" key="4">
    <source>
        <dbReference type="ARBA" id="ARBA00022989"/>
    </source>
</evidence>
<dbReference type="PROSITE" id="PS50244">
    <property type="entry name" value="S5A_REDUCTASE"/>
    <property type="match status" value="1"/>
</dbReference>
<proteinExistence type="predicted"/>
<dbReference type="GO" id="GO:0005783">
    <property type="term" value="C:endoplasmic reticulum"/>
    <property type="evidence" value="ECO:0007669"/>
    <property type="project" value="TreeGrafter"/>
</dbReference>
<organism evidence="8 9">
    <name type="scientific">Stephania yunnanensis</name>
    <dbReference type="NCBI Taxonomy" id="152371"/>
    <lineage>
        <taxon>Eukaryota</taxon>
        <taxon>Viridiplantae</taxon>
        <taxon>Streptophyta</taxon>
        <taxon>Embryophyta</taxon>
        <taxon>Tracheophyta</taxon>
        <taxon>Spermatophyta</taxon>
        <taxon>Magnoliopsida</taxon>
        <taxon>Ranunculales</taxon>
        <taxon>Menispermaceae</taxon>
        <taxon>Menispermoideae</taxon>
        <taxon>Cissampelideae</taxon>
        <taxon>Stephania</taxon>
    </lineage>
</organism>
<evidence type="ECO:0000313" key="8">
    <source>
        <dbReference type="EMBL" id="KAK9164400.1"/>
    </source>
</evidence>
<feature type="transmembrane region" description="Helical" evidence="6">
    <location>
        <begin position="122"/>
        <end position="139"/>
    </location>
</feature>
<dbReference type="Proteomes" id="UP001420932">
    <property type="component" value="Unassembled WGS sequence"/>
</dbReference>
<dbReference type="EMBL" id="JBBNAF010000002">
    <property type="protein sequence ID" value="KAK9164400.1"/>
    <property type="molecule type" value="Genomic_DNA"/>
</dbReference>
<comment type="caution">
    <text evidence="8">The sequence shown here is derived from an EMBL/GenBank/DDBJ whole genome shotgun (WGS) entry which is preliminary data.</text>
</comment>